<evidence type="ECO:0000256" key="7">
    <source>
        <dbReference type="ARBA" id="ARBA00023033"/>
    </source>
</evidence>
<dbReference type="GO" id="GO:0016705">
    <property type="term" value="F:oxidoreductase activity, acting on paired donors, with incorporation or reduction of molecular oxygen"/>
    <property type="evidence" value="ECO:0007669"/>
    <property type="project" value="InterPro"/>
</dbReference>
<comment type="similarity">
    <text evidence="3 10">Belongs to the cytochrome P450 family.</text>
</comment>
<dbReference type="Proteomes" id="UP000728032">
    <property type="component" value="Unassembled WGS sequence"/>
</dbReference>
<dbReference type="PROSITE" id="PS00086">
    <property type="entry name" value="CYTOCHROME_P450"/>
    <property type="match status" value="1"/>
</dbReference>
<dbReference type="PRINTS" id="PR00463">
    <property type="entry name" value="EP450I"/>
</dbReference>
<evidence type="ECO:0000256" key="9">
    <source>
        <dbReference type="PIRSR" id="PIRSR602401-1"/>
    </source>
</evidence>
<evidence type="ECO:0008006" key="13">
    <source>
        <dbReference type="Google" id="ProtNLM"/>
    </source>
</evidence>
<evidence type="ECO:0000256" key="3">
    <source>
        <dbReference type="ARBA" id="ARBA00010617"/>
    </source>
</evidence>
<dbReference type="OrthoDB" id="2023at2759"/>
<keyword evidence="12" id="KW-1185">Reference proteome</keyword>
<name>A0A7R9QWX7_9ACAR</name>
<accession>A0A7R9QWX7</accession>
<dbReference type="GO" id="GO:0004497">
    <property type="term" value="F:monooxygenase activity"/>
    <property type="evidence" value="ECO:0007669"/>
    <property type="project" value="UniProtKB-KW"/>
</dbReference>
<evidence type="ECO:0000256" key="1">
    <source>
        <dbReference type="ARBA" id="ARBA00001971"/>
    </source>
</evidence>
<dbReference type="Gene3D" id="1.10.630.10">
    <property type="entry name" value="Cytochrome P450"/>
    <property type="match status" value="1"/>
</dbReference>
<protein>
    <recommendedName>
        <fullName evidence="13">Cytochrome P450</fullName>
    </recommendedName>
</protein>
<feature type="binding site" description="axial binding residue" evidence="9">
    <location>
        <position position="140"/>
    </location>
    <ligand>
        <name>heme</name>
        <dbReference type="ChEBI" id="CHEBI:30413"/>
    </ligand>
    <ligandPart>
        <name>Fe</name>
        <dbReference type="ChEBI" id="CHEBI:18248"/>
    </ligandPart>
</feature>
<dbReference type="InterPro" id="IPR050196">
    <property type="entry name" value="Cytochrome_P450_Monoox"/>
</dbReference>
<dbReference type="InterPro" id="IPR017972">
    <property type="entry name" value="Cyt_P450_CS"/>
</dbReference>
<evidence type="ECO:0000256" key="4">
    <source>
        <dbReference type="ARBA" id="ARBA00022617"/>
    </source>
</evidence>
<evidence type="ECO:0000256" key="5">
    <source>
        <dbReference type="ARBA" id="ARBA00022824"/>
    </source>
</evidence>
<dbReference type="GO" id="GO:0020037">
    <property type="term" value="F:heme binding"/>
    <property type="evidence" value="ECO:0007669"/>
    <property type="project" value="InterPro"/>
</dbReference>
<proteinExistence type="inferred from homology"/>
<keyword evidence="8" id="KW-0472">Membrane</keyword>
<evidence type="ECO:0000256" key="6">
    <source>
        <dbReference type="ARBA" id="ARBA00023004"/>
    </source>
</evidence>
<dbReference type="InterPro" id="IPR036396">
    <property type="entry name" value="Cyt_P450_sf"/>
</dbReference>
<evidence type="ECO:0000313" key="12">
    <source>
        <dbReference type="Proteomes" id="UP000728032"/>
    </source>
</evidence>
<sequence>MFAGHDTTALSLSWTLYFIGLDRDIQHRIHEEMDSILGTNRDVTIDDIKQMHYLEAVIKESLRLRPPVPTIIRAIKEDLNLGKYTIPKGVSLCLMIDSLHQDPDIYPEPLLFKPERFLSEGNSSANPFAYLPFSAGVRNCIGQKFALIELKIVLAKVLLNYSFESLDPRDRIIEYNAIVSKPKGGLRVRVSHRSGV</sequence>
<evidence type="ECO:0000256" key="2">
    <source>
        <dbReference type="ARBA" id="ARBA00004586"/>
    </source>
</evidence>
<evidence type="ECO:0000256" key="10">
    <source>
        <dbReference type="RuleBase" id="RU000461"/>
    </source>
</evidence>
<keyword evidence="10" id="KW-0560">Oxidoreductase</keyword>
<dbReference type="PRINTS" id="PR00385">
    <property type="entry name" value="P450"/>
</dbReference>
<keyword evidence="5" id="KW-0256">Endoplasmic reticulum</keyword>
<dbReference type="PANTHER" id="PTHR24291:SF189">
    <property type="entry name" value="CYTOCHROME P450 4C3-RELATED"/>
    <property type="match status" value="1"/>
</dbReference>
<evidence type="ECO:0000313" key="11">
    <source>
        <dbReference type="EMBL" id="CAD7661503.1"/>
    </source>
</evidence>
<keyword evidence="7 10" id="KW-0503">Monooxygenase</keyword>
<keyword evidence="4 9" id="KW-0349">Heme</keyword>
<reference evidence="11" key="1">
    <citation type="submission" date="2020-11" db="EMBL/GenBank/DDBJ databases">
        <authorList>
            <person name="Tran Van P."/>
        </authorList>
    </citation>
    <scope>NUCLEOTIDE SEQUENCE</scope>
</reference>
<keyword evidence="9 10" id="KW-0479">Metal-binding</keyword>
<dbReference type="InterPro" id="IPR002401">
    <property type="entry name" value="Cyt_P450_E_grp-I"/>
</dbReference>
<dbReference type="EMBL" id="CAJPVJ010023912">
    <property type="protein sequence ID" value="CAG2178639.1"/>
    <property type="molecule type" value="Genomic_DNA"/>
</dbReference>
<organism evidence="11">
    <name type="scientific">Oppiella nova</name>
    <dbReference type="NCBI Taxonomy" id="334625"/>
    <lineage>
        <taxon>Eukaryota</taxon>
        <taxon>Metazoa</taxon>
        <taxon>Ecdysozoa</taxon>
        <taxon>Arthropoda</taxon>
        <taxon>Chelicerata</taxon>
        <taxon>Arachnida</taxon>
        <taxon>Acari</taxon>
        <taxon>Acariformes</taxon>
        <taxon>Sarcoptiformes</taxon>
        <taxon>Oribatida</taxon>
        <taxon>Brachypylina</taxon>
        <taxon>Oppioidea</taxon>
        <taxon>Oppiidae</taxon>
        <taxon>Oppiella</taxon>
    </lineage>
</organism>
<comment type="cofactor">
    <cofactor evidence="1 9">
        <name>heme</name>
        <dbReference type="ChEBI" id="CHEBI:30413"/>
    </cofactor>
</comment>
<gene>
    <name evidence="11" type="ORF">ONB1V03_LOCUS18064</name>
</gene>
<comment type="subcellular location">
    <subcellularLocation>
        <location evidence="2">Endoplasmic reticulum membrane</location>
    </subcellularLocation>
</comment>
<dbReference type="InterPro" id="IPR001128">
    <property type="entry name" value="Cyt_P450"/>
</dbReference>
<evidence type="ECO:0000256" key="8">
    <source>
        <dbReference type="ARBA" id="ARBA00023136"/>
    </source>
</evidence>
<dbReference type="Pfam" id="PF00067">
    <property type="entry name" value="p450"/>
    <property type="match status" value="1"/>
</dbReference>
<dbReference type="SUPFAM" id="SSF48264">
    <property type="entry name" value="Cytochrome P450"/>
    <property type="match status" value="1"/>
</dbReference>
<dbReference type="PANTHER" id="PTHR24291">
    <property type="entry name" value="CYTOCHROME P450 FAMILY 4"/>
    <property type="match status" value="1"/>
</dbReference>
<dbReference type="AlphaFoldDB" id="A0A7R9QWX7"/>
<keyword evidence="6 9" id="KW-0408">Iron</keyword>
<dbReference type="GO" id="GO:0005789">
    <property type="term" value="C:endoplasmic reticulum membrane"/>
    <property type="evidence" value="ECO:0007669"/>
    <property type="project" value="UniProtKB-SubCell"/>
</dbReference>
<dbReference type="EMBL" id="OC938737">
    <property type="protein sequence ID" value="CAD7661503.1"/>
    <property type="molecule type" value="Genomic_DNA"/>
</dbReference>
<dbReference type="GO" id="GO:0005506">
    <property type="term" value="F:iron ion binding"/>
    <property type="evidence" value="ECO:0007669"/>
    <property type="project" value="InterPro"/>
</dbReference>